<feature type="compositionally biased region" description="Polar residues" evidence="2">
    <location>
        <begin position="125"/>
        <end position="134"/>
    </location>
</feature>
<name>A0A7R8VBW0_TIMDO</name>
<feature type="compositionally biased region" description="Low complexity" evidence="2">
    <location>
        <begin position="110"/>
        <end position="121"/>
    </location>
</feature>
<feature type="compositionally biased region" description="Polar residues" evidence="2">
    <location>
        <begin position="233"/>
        <end position="249"/>
    </location>
</feature>
<feature type="coiled-coil region" evidence="1">
    <location>
        <begin position="559"/>
        <end position="586"/>
    </location>
</feature>
<evidence type="ECO:0000256" key="1">
    <source>
        <dbReference type="SAM" id="Coils"/>
    </source>
</evidence>
<accession>A0A7R8VBW0</accession>
<dbReference type="GO" id="GO:0005634">
    <property type="term" value="C:nucleus"/>
    <property type="evidence" value="ECO:0007669"/>
    <property type="project" value="TreeGrafter"/>
</dbReference>
<feature type="compositionally biased region" description="Basic and acidic residues" evidence="2">
    <location>
        <begin position="163"/>
        <end position="172"/>
    </location>
</feature>
<feature type="region of interest" description="Disordered" evidence="2">
    <location>
        <begin position="362"/>
        <end position="397"/>
    </location>
</feature>
<dbReference type="PANTHER" id="PTHR22928">
    <property type="entry name" value="TELOMERE-ASSOCIATED PROTEIN RIF1"/>
    <property type="match status" value="1"/>
</dbReference>
<dbReference type="GO" id="GO:0000723">
    <property type="term" value="P:telomere maintenance"/>
    <property type="evidence" value="ECO:0007669"/>
    <property type="project" value="TreeGrafter"/>
</dbReference>
<reference evidence="3" key="1">
    <citation type="submission" date="2020-11" db="EMBL/GenBank/DDBJ databases">
        <authorList>
            <person name="Tran Van P."/>
        </authorList>
    </citation>
    <scope>NUCLEOTIDE SEQUENCE</scope>
</reference>
<dbReference type="EMBL" id="OA564776">
    <property type="protein sequence ID" value="CAD7195521.1"/>
    <property type="molecule type" value="Genomic_DNA"/>
</dbReference>
<proteinExistence type="predicted"/>
<evidence type="ECO:0000256" key="2">
    <source>
        <dbReference type="SAM" id="MobiDB-lite"/>
    </source>
</evidence>
<dbReference type="GO" id="GO:0140445">
    <property type="term" value="C:chromosome, telomeric repeat region"/>
    <property type="evidence" value="ECO:0007669"/>
    <property type="project" value="TreeGrafter"/>
</dbReference>
<dbReference type="PANTHER" id="PTHR22928:SF3">
    <property type="entry name" value="TELOMERE-ASSOCIATED PROTEIN RIF1"/>
    <property type="match status" value="1"/>
</dbReference>
<dbReference type="AlphaFoldDB" id="A0A7R8VBW0"/>
<protein>
    <submittedName>
        <fullName evidence="3">Uncharacterized protein</fullName>
    </submittedName>
</protein>
<feature type="compositionally biased region" description="Polar residues" evidence="2">
    <location>
        <begin position="362"/>
        <end position="371"/>
    </location>
</feature>
<gene>
    <name evidence="3" type="ORF">TDIB3V08_LOCUS1905</name>
</gene>
<feature type="compositionally biased region" description="Basic and acidic residues" evidence="2">
    <location>
        <begin position="180"/>
        <end position="189"/>
    </location>
</feature>
<feature type="region of interest" description="Disordered" evidence="2">
    <location>
        <begin position="159"/>
        <end position="254"/>
    </location>
</feature>
<keyword evidence="1" id="KW-0175">Coiled coil</keyword>
<feature type="region of interest" description="Disordered" evidence="2">
    <location>
        <begin position="110"/>
        <end position="135"/>
    </location>
</feature>
<sequence>MFWYQAFTTKEVLTQVEHENGFEMSFLNKNGGSALCLAGDVTPVLPPPTSGTKAAALSSKNWDSPYYIALVSGTATPLKSRPLTVHQKEMMRKRRDDIPAMYMDLTQDTQTQFTEESQSQDCHGVTSNSSSIESLENKELPLSSLKMHSTPDINENKAVSLSKDNEDQDHGNKSKSLYGIKKDPEKEENAISEINDDPEAHSKGNDMEVFDCNKKKSSSNKNKDKTPPKTCSGDDSVTPETSPGQSFPSFASPRSRALMSSMKLMSPSCLSLIKRNNIRTNSNRSAQILDMTRALDVDNPKSDISHDKLDLDNSSAEHRENESLASRLMKKKKIALPAKDRLLMYSSGGRLLELDYTRHNYSADASPSSSNLKRRLEEEEAEQTCSPPKKKRVSFTDPPRSLELHFNQTLAEMSLRHRSFSEKEMPTMIKRRLGFISRRLADNLMNYEDEPEETPTNKASVPSQVNQLDNNSNNVDSEDLSQGSVVETLSTQFNDVDSIYPSLIHCQHPIESLVPLLVEPMWTNQLTKTFHNRLISTVGDLALQTEAIVNTFPLKEPKIQRVRTKLQEYEKEFMEINERKVQVTTEISGIEMLPTTLKQVTSVSSPCKSDDSVEEMCGQILQKKSANEALKIMLDQISGSNNTDEFTSLPPGVGDVIAERWSISAVMSHYLDRAKKYPSPSTSQLKQEINLALIGFVNS</sequence>
<organism evidence="3">
    <name type="scientific">Timema douglasi</name>
    <name type="common">Walking stick</name>
    <dbReference type="NCBI Taxonomy" id="61478"/>
    <lineage>
        <taxon>Eukaryota</taxon>
        <taxon>Metazoa</taxon>
        <taxon>Ecdysozoa</taxon>
        <taxon>Arthropoda</taxon>
        <taxon>Hexapoda</taxon>
        <taxon>Insecta</taxon>
        <taxon>Pterygota</taxon>
        <taxon>Neoptera</taxon>
        <taxon>Polyneoptera</taxon>
        <taxon>Phasmatodea</taxon>
        <taxon>Timematodea</taxon>
        <taxon>Timematoidea</taxon>
        <taxon>Timematidae</taxon>
        <taxon>Timema</taxon>
    </lineage>
</organism>
<feature type="compositionally biased region" description="Basic and acidic residues" evidence="2">
    <location>
        <begin position="198"/>
        <end position="214"/>
    </location>
</feature>
<evidence type="ECO:0000313" key="3">
    <source>
        <dbReference type="EMBL" id="CAD7195521.1"/>
    </source>
</evidence>